<evidence type="ECO:0000313" key="3">
    <source>
        <dbReference type="Proteomes" id="UP000005963"/>
    </source>
</evidence>
<comment type="caution">
    <text evidence="2">The sequence shown here is derived from an EMBL/GenBank/DDBJ whole genome shotgun (WGS) entry which is preliminary data.</text>
</comment>
<dbReference type="InterPro" id="IPR036237">
    <property type="entry name" value="Xyl_isomerase-like_sf"/>
</dbReference>
<organism evidence="2 3">
    <name type="scientific">Megamonas funiformis YIT 11815</name>
    <dbReference type="NCBI Taxonomy" id="742816"/>
    <lineage>
        <taxon>Bacteria</taxon>
        <taxon>Bacillati</taxon>
        <taxon>Bacillota</taxon>
        <taxon>Negativicutes</taxon>
        <taxon>Selenomonadales</taxon>
        <taxon>Selenomonadaceae</taxon>
        <taxon>Megamonas</taxon>
    </lineage>
</organism>
<dbReference type="SUPFAM" id="SSF51658">
    <property type="entry name" value="Xylose isomerase-like"/>
    <property type="match status" value="1"/>
</dbReference>
<dbReference type="Pfam" id="PF01261">
    <property type="entry name" value="AP_endonuc_2"/>
    <property type="match status" value="1"/>
</dbReference>
<accession>A0ABN0ELB8</accession>
<sequence length="320" mass="38500">MVKYLFNYPVIDWYEKELQLMGQSLGEYVASMKLDGIEQLIYDNNMILKYKESTIGVHLEYWSYWIDFWWNNQQRLDYIFESNEEKKHYYKAQNIYEWIEYIKKNITLALNLKPQYLVWHVSEANVQEIFTYNFYYNDRQVLLATSEVFNEVAKIIPDNVLILFENLWWPGLRLNSMENVVYFFEKLKHNNVGIMLDTGHLMNTNINLTSELEASIFIKDIVNNLGSFASLIKGVHLNCSLSGQYQKKFIEQQFKFCEFDKHRLWEHITKIDKHEIFQTKAPSFLIDYIQPQYVVHELAYDNLILLRNKIMAQSRNCKMY</sequence>
<name>A0ABN0ELB8_9FIRM</name>
<dbReference type="Proteomes" id="UP000005963">
    <property type="component" value="Unassembled WGS sequence"/>
</dbReference>
<dbReference type="RefSeq" id="WP_008537423.1">
    <property type="nucleotide sequence ID" value="NZ_JH601090.1"/>
</dbReference>
<evidence type="ECO:0000259" key="1">
    <source>
        <dbReference type="Pfam" id="PF01261"/>
    </source>
</evidence>
<proteinExistence type="predicted"/>
<gene>
    <name evidence="2" type="ORF">HMPREF9454_00239</name>
</gene>
<dbReference type="EMBL" id="ADMB01000010">
    <property type="protein sequence ID" value="EHR39044.1"/>
    <property type="molecule type" value="Genomic_DNA"/>
</dbReference>
<protein>
    <recommendedName>
        <fullName evidence="1">Xylose isomerase-like TIM barrel domain-containing protein</fullName>
    </recommendedName>
</protein>
<dbReference type="Gene3D" id="3.20.20.150">
    <property type="entry name" value="Divalent-metal-dependent TIM barrel enzymes"/>
    <property type="match status" value="1"/>
</dbReference>
<dbReference type="GeneID" id="62779046"/>
<dbReference type="InterPro" id="IPR013022">
    <property type="entry name" value="Xyl_isomerase-like_TIM-brl"/>
</dbReference>
<keyword evidence="3" id="KW-1185">Reference proteome</keyword>
<evidence type="ECO:0000313" key="2">
    <source>
        <dbReference type="EMBL" id="EHR39044.1"/>
    </source>
</evidence>
<feature type="domain" description="Xylose isomerase-like TIM barrel" evidence="1">
    <location>
        <begin position="99"/>
        <end position="260"/>
    </location>
</feature>
<reference evidence="2 3" key="1">
    <citation type="submission" date="2012-01" db="EMBL/GenBank/DDBJ databases">
        <title>The Genome Sequence of Megamonas funiformis YIT 11815.</title>
        <authorList>
            <consortium name="The Broad Institute Genome Sequencing Platform"/>
            <person name="Earl A."/>
            <person name="Ward D."/>
            <person name="Feldgarden M."/>
            <person name="Gevers D."/>
            <person name="Morotomi M."/>
            <person name="Young S.K."/>
            <person name="Zeng Q."/>
            <person name="Gargeya S."/>
            <person name="Fitzgerald M."/>
            <person name="Haas B."/>
            <person name="Abouelleil A."/>
            <person name="Alvarado L."/>
            <person name="Arachchi H.M."/>
            <person name="Berlin A."/>
            <person name="Chapman S.B."/>
            <person name="Gearin G."/>
            <person name="Goldberg J."/>
            <person name="Griggs A."/>
            <person name="Gujja S."/>
            <person name="Hansen M."/>
            <person name="Heiman D."/>
            <person name="Howarth C."/>
            <person name="Larimer J."/>
            <person name="Lui A."/>
            <person name="MacDonald P.J.P."/>
            <person name="McCowen C."/>
            <person name="Montmayeur A."/>
            <person name="Murphy C."/>
            <person name="Neiman D."/>
            <person name="Pearson M."/>
            <person name="Priest M."/>
            <person name="Roberts A."/>
            <person name="Saif S."/>
            <person name="Shea T."/>
            <person name="Sisk P."/>
            <person name="Stolte C."/>
            <person name="Sykes S."/>
            <person name="Wortman J."/>
            <person name="Nusbaum C."/>
            <person name="Birren B."/>
        </authorList>
    </citation>
    <scope>NUCLEOTIDE SEQUENCE [LARGE SCALE GENOMIC DNA]</scope>
    <source>
        <strain evidence="2 3">YIT 11815</strain>
    </source>
</reference>